<dbReference type="InterPro" id="IPR016181">
    <property type="entry name" value="Acyl_CoA_acyltransferase"/>
</dbReference>
<dbReference type="InterPro" id="IPR000182">
    <property type="entry name" value="GNAT_dom"/>
</dbReference>
<accession>A0A1M6PKR1</accession>
<dbReference type="PROSITE" id="PS51186">
    <property type="entry name" value="GNAT"/>
    <property type="match status" value="1"/>
</dbReference>
<feature type="domain" description="N-acetyltransferase" evidence="3">
    <location>
        <begin position="7"/>
        <end position="171"/>
    </location>
</feature>
<keyword evidence="2" id="KW-0012">Acyltransferase</keyword>
<dbReference type="Pfam" id="PF00583">
    <property type="entry name" value="Acetyltransf_1"/>
    <property type="match status" value="1"/>
</dbReference>
<dbReference type="CDD" id="cd04301">
    <property type="entry name" value="NAT_SF"/>
    <property type="match status" value="1"/>
</dbReference>
<evidence type="ECO:0000259" key="3">
    <source>
        <dbReference type="PROSITE" id="PS51186"/>
    </source>
</evidence>
<dbReference type="EMBL" id="FRAC01000009">
    <property type="protein sequence ID" value="SHK08511.1"/>
    <property type="molecule type" value="Genomic_DNA"/>
</dbReference>
<keyword evidence="1 4" id="KW-0808">Transferase</keyword>
<dbReference type="GO" id="GO:0016747">
    <property type="term" value="F:acyltransferase activity, transferring groups other than amino-acyl groups"/>
    <property type="evidence" value="ECO:0007669"/>
    <property type="project" value="InterPro"/>
</dbReference>
<dbReference type="Proteomes" id="UP000184386">
    <property type="component" value="Unassembled WGS sequence"/>
</dbReference>
<dbReference type="AlphaFoldDB" id="A0A1M6PKR1"/>
<evidence type="ECO:0000313" key="4">
    <source>
        <dbReference type="EMBL" id="SHK08511.1"/>
    </source>
</evidence>
<proteinExistence type="predicted"/>
<gene>
    <name evidence="4" type="ORF">SAMN02745136_01636</name>
</gene>
<evidence type="ECO:0000313" key="5">
    <source>
        <dbReference type="Proteomes" id="UP000184386"/>
    </source>
</evidence>
<evidence type="ECO:0000256" key="1">
    <source>
        <dbReference type="ARBA" id="ARBA00022679"/>
    </source>
</evidence>
<dbReference type="RefSeq" id="WP_242962427.1">
    <property type="nucleotide sequence ID" value="NZ_FRAC01000009.1"/>
</dbReference>
<dbReference type="InterPro" id="IPR050680">
    <property type="entry name" value="YpeA/RimI_acetyltransf"/>
</dbReference>
<dbReference type="SUPFAM" id="SSF55729">
    <property type="entry name" value="Acyl-CoA N-acyltransferases (Nat)"/>
    <property type="match status" value="1"/>
</dbReference>
<name>A0A1M6PKR1_9FIRM</name>
<protein>
    <submittedName>
        <fullName evidence="4">Protein N-acetyltransferase, RimJ/RimL family</fullName>
    </submittedName>
</protein>
<dbReference type="PANTHER" id="PTHR43420">
    <property type="entry name" value="ACETYLTRANSFERASE"/>
    <property type="match status" value="1"/>
</dbReference>
<sequence>MVIKMKLLIEKVISREDMEQLAQLARKIWNEYYIQILSREQIAYMVEKFQSVGAITDQIENQGFEYYNLRPGGAAAGYIGIKAQGDGSLFLSKLYISKEFRGMGYAKEAMDFITELCKERGLNKMWLTVNRYNDNSIKVYEKMGFHIVRAQVANIGNGYSMDDYIMEKNII</sequence>
<keyword evidence="5" id="KW-1185">Reference proteome</keyword>
<organism evidence="4 5">
    <name type="scientific">Anaerocolumna jejuensis DSM 15929</name>
    <dbReference type="NCBI Taxonomy" id="1121322"/>
    <lineage>
        <taxon>Bacteria</taxon>
        <taxon>Bacillati</taxon>
        <taxon>Bacillota</taxon>
        <taxon>Clostridia</taxon>
        <taxon>Lachnospirales</taxon>
        <taxon>Lachnospiraceae</taxon>
        <taxon>Anaerocolumna</taxon>
    </lineage>
</organism>
<evidence type="ECO:0000256" key="2">
    <source>
        <dbReference type="ARBA" id="ARBA00023315"/>
    </source>
</evidence>
<dbReference type="Gene3D" id="3.40.630.30">
    <property type="match status" value="1"/>
</dbReference>
<reference evidence="4 5" key="1">
    <citation type="submission" date="2016-11" db="EMBL/GenBank/DDBJ databases">
        <authorList>
            <person name="Jaros S."/>
            <person name="Januszkiewicz K."/>
            <person name="Wedrychowicz H."/>
        </authorList>
    </citation>
    <scope>NUCLEOTIDE SEQUENCE [LARGE SCALE GENOMIC DNA]</scope>
    <source>
        <strain evidence="4 5">DSM 15929</strain>
    </source>
</reference>
<dbReference type="STRING" id="1121322.SAMN02745136_01636"/>